<comment type="caution">
    <text evidence="5">The sequence shown here is derived from an EMBL/GenBank/DDBJ whole genome shotgun (WGS) entry which is preliminary data.</text>
</comment>
<organism evidence="5 6">
    <name type="scientific">Candidatus Entotheonella gemina</name>
    <dbReference type="NCBI Taxonomy" id="1429439"/>
    <lineage>
        <taxon>Bacteria</taxon>
        <taxon>Pseudomonadati</taxon>
        <taxon>Nitrospinota/Tectimicrobiota group</taxon>
        <taxon>Candidatus Tectimicrobiota</taxon>
        <taxon>Candidatus Entotheonellia</taxon>
        <taxon>Candidatus Entotheonellales</taxon>
        <taxon>Candidatus Entotheonellaceae</taxon>
        <taxon>Candidatus Entotheonella</taxon>
    </lineage>
</organism>
<accession>W4LWR5</accession>
<reference evidence="5 6" key="1">
    <citation type="journal article" date="2014" name="Nature">
        <title>An environmental bacterial taxon with a large and distinct metabolic repertoire.</title>
        <authorList>
            <person name="Wilson M.C."/>
            <person name="Mori T."/>
            <person name="Ruckert C."/>
            <person name="Uria A.R."/>
            <person name="Helf M.J."/>
            <person name="Takada K."/>
            <person name="Gernert C."/>
            <person name="Steffens U.A."/>
            <person name="Heycke N."/>
            <person name="Schmitt S."/>
            <person name="Rinke C."/>
            <person name="Helfrich E.J."/>
            <person name="Brachmann A.O."/>
            <person name="Gurgui C."/>
            <person name="Wakimoto T."/>
            <person name="Kracht M."/>
            <person name="Crusemann M."/>
            <person name="Hentschel U."/>
            <person name="Abe I."/>
            <person name="Matsunaga S."/>
            <person name="Kalinowski J."/>
            <person name="Takeyama H."/>
            <person name="Piel J."/>
        </authorList>
    </citation>
    <scope>NUCLEOTIDE SEQUENCE [LARGE SCALE GENOMIC DNA]</scope>
    <source>
        <strain evidence="6">TSY2</strain>
    </source>
</reference>
<name>W4LWR5_9BACT</name>
<evidence type="ECO:0000313" key="5">
    <source>
        <dbReference type="EMBL" id="ETX02559.1"/>
    </source>
</evidence>
<dbReference type="PANTHER" id="PTHR47235:SF1">
    <property type="entry name" value="BLR6548 PROTEIN"/>
    <property type="match status" value="1"/>
</dbReference>
<dbReference type="PANTHER" id="PTHR47235">
    <property type="entry name" value="BLR6548 PROTEIN"/>
    <property type="match status" value="1"/>
</dbReference>
<dbReference type="HOGENOM" id="CLU_027128_7_0_7"/>
<dbReference type="Gene3D" id="3.40.50.2300">
    <property type="match status" value="2"/>
</dbReference>
<feature type="domain" description="Leucine-binding protein" evidence="4">
    <location>
        <begin position="35"/>
        <end position="381"/>
    </location>
</feature>
<comment type="similarity">
    <text evidence="1">Belongs to the leucine-binding protein family.</text>
</comment>
<evidence type="ECO:0000256" key="3">
    <source>
        <dbReference type="SAM" id="SignalP"/>
    </source>
</evidence>
<feature type="chain" id="PRO_5004846084" description="Leucine-binding protein domain-containing protein" evidence="3">
    <location>
        <begin position="27"/>
        <end position="407"/>
    </location>
</feature>
<keyword evidence="2 3" id="KW-0732">Signal</keyword>
<feature type="signal peptide" evidence="3">
    <location>
        <begin position="1"/>
        <end position="26"/>
    </location>
</feature>
<gene>
    <name evidence="5" type="ORF">ETSY2_35325</name>
</gene>
<proteinExistence type="inferred from homology"/>
<dbReference type="PATRIC" id="fig|1429439.4.peg.5973"/>
<dbReference type="SUPFAM" id="SSF53822">
    <property type="entry name" value="Periplasmic binding protein-like I"/>
    <property type="match status" value="1"/>
</dbReference>
<dbReference type="CDD" id="cd06343">
    <property type="entry name" value="PBP1_ABC_ligand_binding-like"/>
    <property type="match status" value="1"/>
</dbReference>
<evidence type="ECO:0000256" key="1">
    <source>
        <dbReference type="ARBA" id="ARBA00010062"/>
    </source>
</evidence>
<keyword evidence="6" id="KW-1185">Reference proteome</keyword>
<dbReference type="InterPro" id="IPR028082">
    <property type="entry name" value="Peripla_BP_I"/>
</dbReference>
<dbReference type="AlphaFoldDB" id="W4LWR5"/>
<dbReference type="Pfam" id="PF13458">
    <property type="entry name" value="Peripla_BP_6"/>
    <property type="match status" value="1"/>
</dbReference>
<protein>
    <recommendedName>
        <fullName evidence="4">Leucine-binding protein domain-containing protein</fullName>
    </recommendedName>
</protein>
<dbReference type="Proteomes" id="UP000019140">
    <property type="component" value="Unassembled WGS sequence"/>
</dbReference>
<dbReference type="InterPro" id="IPR028081">
    <property type="entry name" value="Leu-bd"/>
</dbReference>
<evidence type="ECO:0000259" key="4">
    <source>
        <dbReference type="Pfam" id="PF13458"/>
    </source>
</evidence>
<sequence length="407" mass="44742">MKRLRILAAALVGLSVLLLGAGFALADTPGVTDDEIVIGTSAGLTGPIAMWGNRMARIGPQAYFNYVNDQGGVHGRKIKHVVLDDGYQPPRSVANHKRLIQRDKVFALLASMGTPTVTASIQTIVRNKVPLVAPATGAHKWGYDEKYRPWVFQVGADYWHMAAVAVDYVIEHKGLKKWCVFYQDDDYGKDVLNGTIAQLKQHEMEVIATETYKRGGIDVSGQVTKLRSAGCDVVMLGTVYRSGSLFVREREKLGWEVQTVGIAPTATQTFVDLAGSAGVGHLNTMSNPPVDSDRDGVKQFRELMAKYFPDEKVSEEALYGFISAKTFVAGLKAAGRDLTRESLIAGMRSLKDYDNGITDKITYGPEDHQGVTASYILEIVKADEKDEAGKDKYKFKRVSDWINPKGY</sequence>
<dbReference type="EMBL" id="AZHX01001516">
    <property type="protein sequence ID" value="ETX02559.1"/>
    <property type="molecule type" value="Genomic_DNA"/>
</dbReference>
<evidence type="ECO:0000256" key="2">
    <source>
        <dbReference type="ARBA" id="ARBA00022729"/>
    </source>
</evidence>
<evidence type="ECO:0000313" key="6">
    <source>
        <dbReference type="Proteomes" id="UP000019140"/>
    </source>
</evidence>